<dbReference type="PROSITE" id="PS50948">
    <property type="entry name" value="PAN"/>
    <property type="match status" value="1"/>
</dbReference>
<dbReference type="AlphaFoldDB" id="A0A7J7HBK2"/>
<dbReference type="Gene3D" id="1.10.510.10">
    <property type="entry name" value="Transferase(Phosphotransferase) domain 1"/>
    <property type="match status" value="1"/>
</dbReference>
<dbReference type="GO" id="GO:0030246">
    <property type="term" value="F:carbohydrate binding"/>
    <property type="evidence" value="ECO:0007669"/>
    <property type="project" value="UniProtKB-KW"/>
</dbReference>
<evidence type="ECO:0000256" key="16">
    <source>
        <dbReference type="ARBA" id="ARBA00023180"/>
    </source>
</evidence>
<dbReference type="CDD" id="cd00028">
    <property type="entry name" value="B_lectin"/>
    <property type="match status" value="1"/>
</dbReference>
<dbReference type="EC" id="2.7.11.1" evidence="19"/>
<evidence type="ECO:0000256" key="5">
    <source>
        <dbReference type="ARBA" id="ARBA00022679"/>
    </source>
</evidence>
<evidence type="ECO:0000256" key="9">
    <source>
        <dbReference type="ARBA" id="ARBA00022741"/>
    </source>
</evidence>
<evidence type="ECO:0000256" key="21">
    <source>
        <dbReference type="SAM" id="Phobius"/>
    </source>
</evidence>
<name>A0A7J7HBK2_CAMSI</name>
<dbReference type="FunFam" id="3.30.200.20:FF:000178">
    <property type="entry name" value="serine/threonine-protein kinase PBS1-like"/>
    <property type="match status" value="1"/>
</dbReference>
<dbReference type="InterPro" id="IPR003609">
    <property type="entry name" value="Pan_app"/>
</dbReference>
<dbReference type="InterPro" id="IPR000719">
    <property type="entry name" value="Prot_kinase_dom"/>
</dbReference>
<evidence type="ECO:0000256" key="19">
    <source>
        <dbReference type="PIRNR" id="PIRNR000641"/>
    </source>
</evidence>
<evidence type="ECO:0000256" key="7">
    <source>
        <dbReference type="ARBA" id="ARBA00022729"/>
    </source>
</evidence>
<dbReference type="PANTHER" id="PTHR47976:SF30">
    <property type="entry name" value="RECEPTOR-LIKE SERINE_THREONINE-PROTEIN KINASE"/>
    <property type="match status" value="1"/>
</dbReference>
<dbReference type="Pfam" id="PF00069">
    <property type="entry name" value="Pkinase"/>
    <property type="match status" value="1"/>
</dbReference>
<feature type="domain" description="Protein kinase" evidence="22">
    <location>
        <begin position="520"/>
        <end position="771"/>
    </location>
</feature>
<dbReference type="PIRSF" id="PIRSF000641">
    <property type="entry name" value="SRK"/>
    <property type="match status" value="1"/>
</dbReference>
<dbReference type="InterPro" id="IPR024171">
    <property type="entry name" value="SRK-like_kinase"/>
</dbReference>
<evidence type="ECO:0000256" key="15">
    <source>
        <dbReference type="ARBA" id="ARBA00023170"/>
    </source>
</evidence>
<feature type="domain" description="Bulb-type lectin" evidence="23">
    <location>
        <begin position="60"/>
        <end position="187"/>
    </location>
</feature>
<reference evidence="25 26" key="2">
    <citation type="submission" date="2020-07" db="EMBL/GenBank/DDBJ databases">
        <title>Genome assembly of wild tea tree DASZ reveals pedigree and selection history of tea varieties.</title>
        <authorList>
            <person name="Zhang W."/>
        </authorList>
    </citation>
    <scope>NUCLEOTIDE SEQUENCE [LARGE SCALE GENOMIC DNA]</scope>
    <source>
        <strain evidence="26">cv. G240</strain>
        <tissue evidence="25">Leaf</tissue>
    </source>
</reference>
<evidence type="ECO:0000256" key="10">
    <source>
        <dbReference type="ARBA" id="ARBA00022777"/>
    </source>
</evidence>
<sequence>MDRPPPPMDLSCTICYHLAAVIIFFIAFVPFFNNAQFAPPMANLSTSWINNPSIFSFSRWNNGSLSPVLEASSTIGSHFICGFYCRSIQSCLFGVVIFDGISNRFIDNSSYVNEPPLVWSANRERPVQINATLQLTGDGDLILHDSDGTFVWSTNTSGKSVSGLNFTELGNLVLLDRNNSMVWQSFDHPTDSLLVGQTLFPGQKLTSSTSPSNWAPGSFSLAIQDYILSGYAGSNPPLVYLKIYSDVNYVKFENQSFFGQKIPSRTQFIRLDADGHLRAHDLWAEWSENRGVDLLTYGVKGGECGYPMSCGNYGVCISNGQCNCLEEATGSSTFRLIDYRQPSLGCSLVTPISCDHSQYHTLLELNNTSYLYINQYSYTYISTSTNFYLDEKIALKDCKTSCLTNCSCKAALFFNKSAGNDSRNGCLLLSEVFSLTNNDGGDDDVTMFLKVQKSPRKSTQVIIILGSSLGAFFGVFFVVAFCFFFFRNKGEYEELDEFYIDQLPGMPTRFSYEELRVMTTNFDNKLGEGGFGSVFQGTLSDGTNVAVKRLHGFGQVKKSFLAEVEAIGSTHHVNLVGLIGFCAEKSYRLLVYEYMSNGSLDTWIFQRHQELTLGWQSRKKIIMDIAKGLTYLHEECRQKIFHLDIKPQNILLDECFNAKISDFGLSKLIDKDQSQVVTMMRGTPGYLAPEWLSSIITEKVDVYSFGVVVLEMLCGRKNLDRSQPEEDRHLLGLFKRKAEEERLLDIVDKCNDDMQTNRAEVVEMMKVAVWCLQSDFSRRPSMSVVVKVLEGSVEVENNLDYSFTTPVVPRAITVFGHQVNGIGAATPLFASALSGPRECKRCNLGPTLVLWSVTHPVSWPRNFLPHLARLDPNGSLPPLSVQWSKI</sequence>
<dbReference type="SUPFAM" id="SSF51110">
    <property type="entry name" value="alpha-D-mannose-specific plant lectins"/>
    <property type="match status" value="1"/>
</dbReference>
<dbReference type="EMBL" id="JACBKZ010000006">
    <property type="protein sequence ID" value="KAF5949208.1"/>
    <property type="molecule type" value="Genomic_DNA"/>
</dbReference>
<evidence type="ECO:0000259" key="22">
    <source>
        <dbReference type="PROSITE" id="PS50011"/>
    </source>
</evidence>
<evidence type="ECO:0000256" key="12">
    <source>
        <dbReference type="ARBA" id="ARBA00022989"/>
    </source>
</evidence>
<dbReference type="SUPFAM" id="SSF56112">
    <property type="entry name" value="Protein kinase-like (PK-like)"/>
    <property type="match status" value="1"/>
</dbReference>
<evidence type="ECO:0000256" key="8">
    <source>
        <dbReference type="ARBA" id="ARBA00022734"/>
    </source>
</evidence>
<keyword evidence="2 19" id="KW-0723">Serine/threonine-protein kinase</keyword>
<comment type="subcellular location">
    <subcellularLocation>
        <location evidence="1">Membrane</location>
        <topology evidence="1">Single-pass type I membrane protein</topology>
    </subcellularLocation>
</comment>
<accession>A0A7J7HBK2</accession>
<keyword evidence="10 19" id="KW-0418">Kinase</keyword>
<dbReference type="InterPro" id="IPR008271">
    <property type="entry name" value="Ser/Thr_kinase_AS"/>
</dbReference>
<evidence type="ECO:0000256" key="11">
    <source>
        <dbReference type="ARBA" id="ARBA00022840"/>
    </source>
</evidence>
<evidence type="ECO:0000259" key="24">
    <source>
        <dbReference type="PROSITE" id="PS50948"/>
    </source>
</evidence>
<dbReference type="SMART" id="SM00108">
    <property type="entry name" value="B_lectin"/>
    <property type="match status" value="1"/>
</dbReference>
<dbReference type="FunFam" id="2.90.10.10:FF:000039">
    <property type="entry name" value="G-type lectin S-receptor-like serine/threonine-protein kinase SD2-5"/>
    <property type="match status" value="1"/>
</dbReference>
<keyword evidence="12 21" id="KW-1133">Transmembrane helix</keyword>
<dbReference type="InterPro" id="IPR001480">
    <property type="entry name" value="Bulb-type_lectin_dom"/>
</dbReference>
<evidence type="ECO:0000313" key="25">
    <source>
        <dbReference type="EMBL" id="KAF5949208.1"/>
    </source>
</evidence>
<evidence type="ECO:0000256" key="1">
    <source>
        <dbReference type="ARBA" id="ARBA00004479"/>
    </source>
</evidence>
<comment type="caution">
    <text evidence="25">The sequence shown here is derived from an EMBL/GenBank/DDBJ whole genome shotgun (WGS) entry which is preliminary data.</text>
</comment>
<keyword evidence="11 19" id="KW-0067">ATP-binding</keyword>
<dbReference type="InterPro" id="IPR017441">
    <property type="entry name" value="Protein_kinase_ATP_BS"/>
</dbReference>
<keyword evidence="16" id="KW-0325">Glycoprotein</keyword>
<evidence type="ECO:0000259" key="23">
    <source>
        <dbReference type="PROSITE" id="PS50927"/>
    </source>
</evidence>
<evidence type="ECO:0000256" key="18">
    <source>
        <dbReference type="ARBA" id="ARBA00048679"/>
    </source>
</evidence>
<dbReference type="InterPro" id="IPR036426">
    <property type="entry name" value="Bulb-type_lectin_dom_sf"/>
</dbReference>
<keyword evidence="4" id="KW-0597">Phosphoprotein</keyword>
<keyword evidence="26" id="KW-1185">Reference proteome</keyword>
<keyword evidence="9 19" id="KW-0547">Nucleotide-binding</keyword>
<dbReference type="GO" id="GO:0016020">
    <property type="term" value="C:membrane"/>
    <property type="evidence" value="ECO:0007669"/>
    <property type="project" value="UniProtKB-SubCell"/>
</dbReference>
<dbReference type="GO" id="GO:0004674">
    <property type="term" value="F:protein serine/threonine kinase activity"/>
    <property type="evidence" value="ECO:0007669"/>
    <property type="project" value="UniProtKB-KW"/>
</dbReference>
<gene>
    <name evidence="25" type="ORF">HYC85_015165</name>
</gene>
<organism evidence="25 26">
    <name type="scientific">Camellia sinensis</name>
    <name type="common">Tea plant</name>
    <name type="synonym">Thea sinensis</name>
    <dbReference type="NCBI Taxonomy" id="4442"/>
    <lineage>
        <taxon>Eukaryota</taxon>
        <taxon>Viridiplantae</taxon>
        <taxon>Streptophyta</taxon>
        <taxon>Embryophyta</taxon>
        <taxon>Tracheophyta</taxon>
        <taxon>Spermatophyta</taxon>
        <taxon>Magnoliopsida</taxon>
        <taxon>eudicotyledons</taxon>
        <taxon>Gunneridae</taxon>
        <taxon>Pentapetalae</taxon>
        <taxon>asterids</taxon>
        <taxon>Ericales</taxon>
        <taxon>Theaceae</taxon>
        <taxon>Camellia</taxon>
    </lineage>
</organism>
<keyword evidence="3" id="KW-0245">EGF-like domain</keyword>
<dbReference type="PANTHER" id="PTHR47976">
    <property type="entry name" value="G-TYPE LECTIN S-RECEPTOR-LIKE SERINE/THREONINE-PROTEIN KINASE SD2-5"/>
    <property type="match status" value="1"/>
</dbReference>
<keyword evidence="14" id="KW-1015">Disulfide bond</keyword>
<dbReference type="Gene3D" id="3.30.200.20">
    <property type="entry name" value="Phosphorylase Kinase, domain 1"/>
    <property type="match status" value="1"/>
</dbReference>
<dbReference type="GO" id="GO:0005524">
    <property type="term" value="F:ATP binding"/>
    <property type="evidence" value="ECO:0007669"/>
    <property type="project" value="UniProtKB-UniRule"/>
</dbReference>
<dbReference type="Proteomes" id="UP000593564">
    <property type="component" value="Unassembled WGS sequence"/>
</dbReference>
<dbReference type="SMART" id="SM00220">
    <property type="entry name" value="S_TKc"/>
    <property type="match status" value="1"/>
</dbReference>
<keyword evidence="5 19" id="KW-0808">Transferase</keyword>
<evidence type="ECO:0000256" key="20">
    <source>
        <dbReference type="PROSITE-ProRule" id="PRU10141"/>
    </source>
</evidence>
<dbReference type="PROSITE" id="PS00108">
    <property type="entry name" value="PROTEIN_KINASE_ST"/>
    <property type="match status" value="1"/>
</dbReference>
<evidence type="ECO:0000256" key="14">
    <source>
        <dbReference type="ARBA" id="ARBA00023157"/>
    </source>
</evidence>
<comment type="similarity">
    <text evidence="19">Belongs to the protein kinase superfamily. Ser/Thr protein kinase family.</text>
</comment>
<keyword evidence="15" id="KW-0675">Receptor</keyword>
<evidence type="ECO:0000256" key="13">
    <source>
        <dbReference type="ARBA" id="ARBA00023136"/>
    </source>
</evidence>
<dbReference type="PROSITE" id="PS50011">
    <property type="entry name" value="PROTEIN_KINASE_DOM"/>
    <property type="match status" value="1"/>
</dbReference>
<comment type="catalytic activity">
    <reaction evidence="17 19">
        <text>L-threonyl-[protein] + ATP = O-phospho-L-threonyl-[protein] + ADP + H(+)</text>
        <dbReference type="Rhea" id="RHEA:46608"/>
        <dbReference type="Rhea" id="RHEA-COMP:11060"/>
        <dbReference type="Rhea" id="RHEA-COMP:11605"/>
        <dbReference type="ChEBI" id="CHEBI:15378"/>
        <dbReference type="ChEBI" id="CHEBI:30013"/>
        <dbReference type="ChEBI" id="CHEBI:30616"/>
        <dbReference type="ChEBI" id="CHEBI:61977"/>
        <dbReference type="ChEBI" id="CHEBI:456216"/>
        <dbReference type="EC" id="2.7.11.1"/>
    </reaction>
</comment>
<dbReference type="InterPro" id="IPR011009">
    <property type="entry name" value="Kinase-like_dom_sf"/>
</dbReference>
<keyword evidence="6 21" id="KW-0812">Transmembrane</keyword>
<dbReference type="PROSITE" id="PS50927">
    <property type="entry name" value="BULB_LECTIN"/>
    <property type="match status" value="1"/>
</dbReference>
<comment type="catalytic activity">
    <reaction evidence="18 19">
        <text>L-seryl-[protein] + ATP = O-phospho-L-seryl-[protein] + ADP + H(+)</text>
        <dbReference type="Rhea" id="RHEA:17989"/>
        <dbReference type="Rhea" id="RHEA-COMP:9863"/>
        <dbReference type="Rhea" id="RHEA-COMP:11604"/>
        <dbReference type="ChEBI" id="CHEBI:15378"/>
        <dbReference type="ChEBI" id="CHEBI:29999"/>
        <dbReference type="ChEBI" id="CHEBI:30616"/>
        <dbReference type="ChEBI" id="CHEBI:83421"/>
        <dbReference type="ChEBI" id="CHEBI:456216"/>
        <dbReference type="EC" id="2.7.11.1"/>
    </reaction>
</comment>
<dbReference type="InterPro" id="IPR051343">
    <property type="entry name" value="G-type_lectin_kinases/EP1-like"/>
</dbReference>
<feature type="transmembrane region" description="Helical" evidence="21">
    <location>
        <begin position="461"/>
        <end position="486"/>
    </location>
</feature>
<keyword evidence="7" id="KW-0732">Signal</keyword>
<feature type="domain" description="Apple" evidence="24">
    <location>
        <begin position="354"/>
        <end position="452"/>
    </location>
</feature>
<evidence type="ECO:0000313" key="26">
    <source>
        <dbReference type="Proteomes" id="UP000593564"/>
    </source>
</evidence>
<proteinExistence type="inferred from homology"/>
<feature type="binding site" evidence="20">
    <location>
        <position position="548"/>
    </location>
    <ligand>
        <name>ATP</name>
        <dbReference type="ChEBI" id="CHEBI:30616"/>
    </ligand>
</feature>
<reference evidence="26" key="1">
    <citation type="journal article" date="2020" name="Nat. Commun.">
        <title>Genome assembly of wild tea tree DASZ reveals pedigree and selection history of tea varieties.</title>
        <authorList>
            <person name="Zhang W."/>
            <person name="Zhang Y."/>
            <person name="Qiu H."/>
            <person name="Guo Y."/>
            <person name="Wan H."/>
            <person name="Zhang X."/>
            <person name="Scossa F."/>
            <person name="Alseekh S."/>
            <person name="Zhang Q."/>
            <person name="Wang P."/>
            <person name="Xu L."/>
            <person name="Schmidt M.H."/>
            <person name="Jia X."/>
            <person name="Li D."/>
            <person name="Zhu A."/>
            <person name="Guo F."/>
            <person name="Chen W."/>
            <person name="Ni D."/>
            <person name="Usadel B."/>
            <person name="Fernie A.R."/>
            <person name="Wen W."/>
        </authorList>
    </citation>
    <scope>NUCLEOTIDE SEQUENCE [LARGE SCALE GENOMIC DNA]</scope>
    <source>
        <strain evidence="26">cv. G240</strain>
    </source>
</reference>
<evidence type="ECO:0000256" key="6">
    <source>
        <dbReference type="ARBA" id="ARBA00022692"/>
    </source>
</evidence>
<keyword evidence="13 21" id="KW-0472">Membrane</keyword>
<keyword evidence="8" id="KW-0430">Lectin</keyword>
<dbReference type="Pfam" id="PF08276">
    <property type="entry name" value="PAN_2"/>
    <property type="match status" value="1"/>
</dbReference>
<dbReference type="Gene3D" id="2.90.10.10">
    <property type="entry name" value="Bulb-type lectin domain"/>
    <property type="match status" value="1"/>
</dbReference>
<dbReference type="FunFam" id="1.10.510.10:FF:000248">
    <property type="entry name" value="S-receptor-like kinase 5"/>
    <property type="match status" value="1"/>
</dbReference>
<evidence type="ECO:0000256" key="17">
    <source>
        <dbReference type="ARBA" id="ARBA00047899"/>
    </source>
</evidence>
<evidence type="ECO:0000256" key="4">
    <source>
        <dbReference type="ARBA" id="ARBA00022553"/>
    </source>
</evidence>
<dbReference type="CDD" id="cd14066">
    <property type="entry name" value="STKc_IRAK"/>
    <property type="match status" value="1"/>
</dbReference>
<evidence type="ECO:0000256" key="3">
    <source>
        <dbReference type="ARBA" id="ARBA00022536"/>
    </source>
</evidence>
<evidence type="ECO:0000256" key="2">
    <source>
        <dbReference type="ARBA" id="ARBA00022527"/>
    </source>
</evidence>
<dbReference type="PROSITE" id="PS00107">
    <property type="entry name" value="PROTEIN_KINASE_ATP"/>
    <property type="match status" value="1"/>
</dbReference>
<protein>
    <recommendedName>
        <fullName evidence="19">Receptor-like serine/threonine-protein kinase</fullName>
        <ecNumber evidence="19">2.7.11.1</ecNumber>
    </recommendedName>
</protein>
<dbReference type="Pfam" id="PF01453">
    <property type="entry name" value="B_lectin"/>
    <property type="match status" value="1"/>
</dbReference>
<feature type="transmembrane region" description="Helical" evidence="21">
    <location>
        <begin position="12"/>
        <end position="32"/>
    </location>
</feature>